<proteinExistence type="predicted"/>
<name>A0ABQ8JV03_DERPT</name>
<dbReference type="Proteomes" id="UP000887458">
    <property type="component" value="Unassembled WGS sequence"/>
</dbReference>
<dbReference type="EMBL" id="NJHN03000010">
    <property type="protein sequence ID" value="KAH9426407.1"/>
    <property type="molecule type" value="Genomic_DNA"/>
</dbReference>
<evidence type="ECO:0000313" key="1">
    <source>
        <dbReference type="EMBL" id="KAH9426407.1"/>
    </source>
</evidence>
<reference evidence="1 2" key="1">
    <citation type="journal article" date="2018" name="J. Allergy Clin. Immunol.">
        <title>High-quality assembly of Dermatophagoides pteronyssinus genome and transcriptome reveals a wide range of novel allergens.</title>
        <authorList>
            <person name="Liu X.Y."/>
            <person name="Yang K.Y."/>
            <person name="Wang M.Q."/>
            <person name="Kwok J.S."/>
            <person name="Zeng X."/>
            <person name="Yang Z."/>
            <person name="Xiao X.J."/>
            <person name="Lau C.P."/>
            <person name="Li Y."/>
            <person name="Huang Z.M."/>
            <person name="Ba J.G."/>
            <person name="Yim A.K."/>
            <person name="Ouyang C.Y."/>
            <person name="Ngai S.M."/>
            <person name="Chan T.F."/>
            <person name="Leung E.L."/>
            <person name="Liu L."/>
            <person name="Liu Z.G."/>
            <person name="Tsui S.K."/>
        </authorList>
    </citation>
    <scope>NUCLEOTIDE SEQUENCE [LARGE SCALE GENOMIC DNA]</scope>
    <source>
        <strain evidence="1">Derp</strain>
    </source>
</reference>
<comment type="caution">
    <text evidence="1">The sequence shown here is derived from an EMBL/GenBank/DDBJ whole genome shotgun (WGS) entry which is preliminary data.</text>
</comment>
<gene>
    <name evidence="1" type="ORF">DERP_010975</name>
</gene>
<keyword evidence="2" id="KW-1185">Reference proteome</keyword>
<reference evidence="1 2" key="2">
    <citation type="journal article" date="2022" name="Mol. Biol. Evol.">
        <title>Comparative Genomics Reveals Insights into the Divergent Evolution of Astigmatic Mites and Household Pest Adaptations.</title>
        <authorList>
            <person name="Xiong Q."/>
            <person name="Wan A.T."/>
            <person name="Liu X."/>
            <person name="Fung C.S."/>
            <person name="Xiao X."/>
            <person name="Malainual N."/>
            <person name="Hou J."/>
            <person name="Wang L."/>
            <person name="Wang M."/>
            <person name="Yang K.Y."/>
            <person name="Cui Y."/>
            <person name="Leung E.L."/>
            <person name="Nong W."/>
            <person name="Shin S.K."/>
            <person name="Au S.W."/>
            <person name="Jeong K.Y."/>
            <person name="Chew F.T."/>
            <person name="Hui J.H."/>
            <person name="Leung T.F."/>
            <person name="Tungtrongchitr A."/>
            <person name="Zhong N."/>
            <person name="Liu Z."/>
            <person name="Tsui S.K."/>
        </authorList>
    </citation>
    <scope>NUCLEOTIDE SEQUENCE [LARGE SCALE GENOMIC DNA]</scope>
    <source>
        <strain evidence="1">Derp</strain>
    </source>
</reference>
<evidence type="ECO:0000313" key="2">
    <source>
        <dbReference type="Proteomes" id="UP000887458"/>
    </source>
</evidence>
<accession>A0ABQ8JV03</accession>
<organism evidence="1 2">
    <name type="scientific">Dermatophagoides pteronyssinus</name>
    <name type="common">European house dust mite</name>
    <dbReference type="NCBI Taxonomy" id="6956"/>
    <lineage>
        <taxon>Eukaryota</taxon>
        <taxon>Metazoa</taxon>
        <taxon>Ecdysozoa</taxon>
        <taxon>Arthropoda</taxon>
        <taxon>Chelicerata</taxon>
        <taxon>Arachnida</taxon>
        <taxon>Acari</taxon>
        <taxon>Acariformes</taxon>
        <taxon>Sarcoptiformes</taxon>
        <taxon>Astigmata</taxon>
        <taxon>Psoroptidia</taxon>
        <taxon>Analgoidea</taxon>
        <taxon>Pyroglyphidae</taxon>
        <taxon>Dermatophagoidinae</taxon>
        <taxon>Dermatophagoides</taxon>
    </lineage>
</organism>
<sequence>MVLTERYLEHRVHPPRRMDSNILFFKKKPERKQKNNKTKIFQRFKMANMIRYDHQMMRHHRLRLCSKKENEEPFQFGNWPTF</sequence>
<protein>
    <submittedName>
        <fullName evidence="1">Uncharacterized protein</fullName>
    </submittedName>
</protein>